<comment type="caution">
    <text evidence="2">The sequence shown here is derived from an EMBL/GenBank/DDBJ whole genome shotgun (WGS) entry which is preliminary data.</text>
</comment>
<name>A0A401TLZ7_CHIPU</name>
<reference evidence="2 3" key="1">
    <citation type="journal article" date="2018" name="Nat. Ecol. Evol.">
        <title>Shark genomes provide insights into elasmobranch evolution and the origin of vertebrates.</title>
        <authorList>
            <person name="Hara Y"/>
            <person name="Yamaguchi K"/>
            <person name="Onimaru K"/>
            <person name="Kadota M"/>
            <person name="Koyanagi M"/>
            <person name="Keeley SD"/>
            <person name="Tatsumi K"/>
            <person name="Tanaka K"/>
            <person name="Motone F"/>
            <person name="Kageyama Y"/>
            <person name="Nozu R"/>
            <person name="Adachi N"/>
            <person name="Nishimura O"/>
            <person name="Nakagawa R"/>
            <person name="Tanegashima C"/>
            <person name="Kiyatake I"/>
            <person name="Matsumoto R"/>
            <person name="Murakumo K"/>
            <person name="Nishida K"/>
            <person name="Terakita A"/>
            <person name="Kuratani S"/>
            <person name="Sato K"/>
            <person name="Hyodo S Kuraku.S."/>
        </authorList>
    </citation>
    <scope>NUCLEOTIDE SEQUENCE [LARGE SCALE GENOMIC DNA]</scope>
</reference>
<proteinExistence type="predicted"/>
<evidence type="ECO:0000256" key="1">
    <source>
        <dbReference type="SAM" id="MobiDB-lite"/>
    </source>
</evidence>
<sequence>MWALDLLSRKGARPGSGDMGLGSAQPQSGSRDRAVSCGPAVGTSGSDLLSRKVVRQVLEAVQFLLALQQGLAARIRSAAKRLSRLCGFPWPGSGDVGLGSARPQRG</sequence>
<evidence type="ECO:0000313" key="2">
    <source>
        <dbReference type="EMBL" id="GCC43665.1"/>
    </source>
</evidence>
<feature type="region of interest" description="Disordered" evidence="1">
    <location>
        <begin position="1"/>
        <end position="44"/>
    </location>
</feature>
<organism evidence="2 3">
    <name type="scientific">Chiloscyllium punctatum</name>
    <name type="common">Brownbanded bambooshark</name>
    <name type="synonym">Hemiscyllium punctatum</name>
    <dbReference type="NCBI Taxonomy" id="137246"/>
    <lineage>
        <taxon>Eukaryota</taxon>
        <taxon>Metazoa</taxon>
        <taxon>Chordata</taxon>
        <taxon>Craniata</taxon>
        <taxon>Vertebrata</taxon>
        <taxon>Chondrichthyes</taxon>
        <taxon>Elasmobranchii</taxon>
        <taxon>Galeomorphii</taxon>
        <taxon>Galeoidea</taxon>
        <taxon>Orectolobiformes</taxon>
        <taxon>Hemiscylliidae</taxon>
        <taxon>Chiloscyllium</taxon>
    </lineage>
</organism>
<dbReference type="Proteomes" id="UP000287033">
    <property type="component" value="Unassembled WGS sequence"/>
</dbReference>
<keyword evidence="3" id="KW-1185">Reference proteome</keyword>
<protein>
    <submittedName>
        <fullName evidence="2">Uncharacterized protein</fullName>
    </submittedName>
</protein>
<dbReference type="AlphaFoldDB" id="A0A401TLZ7"/>
<dbReference type="EMBL" id="BEZZ01119225">
    <property type="protein sequence ID" value="GCC43665.1"/>
    <property type="molecule type" value="Genomic_DNA"/>
</dbReference>
<accession>A0A401TLZ7</accession>
<gene>
    <name evidence="2" type="ORF">chiPu_0027977</name>
</gene>
<evidence type="ECO:0000313" key="3">
    <source>
        <dbReference type="Proteomes" id="UP000287033"/>
    </source>
</evidence>